<keyword evidence="3" id="KW-1185">Reference proteome</keyword>
<name>A0A318RQI7_WILLI</name>
<feature type="transmembrane region" description="Helical" evidence="1">
    <location>
        <begin position="83"/>
        <end position="102"/>
    </location>
</feature>
<keyword evidence="1" id="KW-0812">Transmembrane</keyword>
<gene>
    <name evidence="2" type="ORF">DFR67_103278</name>
</gene>
<dbReference type="OrthoDB" id="3837845at2"/>
<feature type="transmembrane region" description="Helical" evidence="1">
    <location>
        <begin position="114"/>
        <end position="131"/>
    </location>
</feature>
<keyword evidence="1" id="KW-1133">Transmembrane helix</keyword>
<dbReference type="AlphaFoldDB" id="A0A318RQI7"/>
<evidence type="ECO:0000313" key="3">
    <source>
        <dbReference type="Proteomes" id="UP000247591"/>
    </source>
</evidence>
<evidence type="ECO:0000313" key="2">
    <source>
        <dbReference type="EMBL" id="PYE19366.1"/>
    </source>
</evidence>
<feature type="transmembrane region" description="Helical" evidence="1">
    <location>
        <begin position="264"/>
        <end position="283"/>
    </location>
</feature>
<feature type="transmembrane region" description="Helical" evidence="1">
    <location>
        <begin position="143"/>
        <end position="162"/>
    </location>
</feature>
<evidence type="ECO:0000256" key="1">
    <source>
        <dbReference type="SAM" id="Phobius"/>
    </source>
</evidence>
<protein>
    <recommendedName>
        <fullName evidence="4">Magnesium transporter NIPA</fullName>
    </recommendedName>
</protein>
<proteinExistence type="predicted"/>
<reference evidence="2 3" key="1">
    <citation type="submission" date="2018-06" db="EMBL/GenBank/DDBJ databases">
        <title>Genomic Encyclopedia of Type Strains, Phase IV (KMG-IV): sequencing the most valuable type-strain genomes for metagenomic binning, comparative biology and taxonomic classification.</title>
        <authorList>
            <person name="Goeker M."/>
        </authorList>
    </citation>
    <scope>NUCLEOTIDE SEQUENCE [LARGE SCALE GENOMIC DNA]</scope>
    <source>
        <strain evidence="2 3">DSM 45521</strain>
    </source>
</reference>
<dbReference type="PANTHER" id="PTHR40761:SF1">
    <property type="entry name" value="CONSERVED INTEGRAL MEMBRANE ALANINE VALINE AND LEUCINE RICH PROTEIN-RELATED"/>
    <property type="match status" value="1"/>
</dbReference>
<evidence type="ECO:0008006" key="4">
    <source>
        <dbReference type="Google" id="ProtNLM"/>
    </source>
</evidence>
<keyword evidence="1" id="KW-0472">Membrane</keyword>
<accession>A0A318RQI7</accession>
<feature type="transmembrane region" description="Helical" evidence="1">
    <location>
        <begin position="55"/>
        <end position="76"/>
    </location>
</feature>
<sequence>MVVGVTLALIAAVGYGLSSVMQALGARQAARENSADHRMSTATGAPSLRSTAATAMTGVFIVGAIFDVLGFIAGAGAARMLPLFLSQTIVAGNLVITAVLGIRLLGIRLHTRDWVAIGTVLAALLILGAASRPHTAGATPRSLHWALLIATVVLVGLSIYGVRRMGPAGSVAAGAAAGLLFGAVAIGVRVLDGIDPFSLPVMLADPAAWVIAIAGASGFYLHTVALQLGAVNGSTAALVVGETAAPGIVGVMWLGDSTVPGLEWMALAGFTFAVLGAVAVALFGSAEAERSADENLAPAPELDDSFTVPADCSSLEHQPESRTGPAWWVDSLSERLHWR</sequence>
<dbReference type="RefSeq" id="WP_110468567.1">
    <property type="nucleotide sequence ID" value="NZ_QJSP01000003.1"/>
</dbReference>
<comment type="caution">
    <text evidence="2">The sequence shown here is derived from an EMBL/GenBank/DDBJ whole genome shotgun (WGS) entry which is preliminary data.</text>
</comment>
<dbReference type="Proteomes" id="UP000247591">
    <property type="component" value="Unassembled WGS sequence"/>
</dbReference>
<organism evidence="2 3">
    <name type="scientific">Williamsia limnetica</name>
    <dbReference type="NCBI Taxonomy" id="882452"/>
    <lineage>
        <taxon>Bacteria</taxon>
        <taxon>Bacillati</taxon>
        <taxon>Actinomycetota</taxon>
        <taxon>Actinomycetes</taxon>
        <taxon>Mycobacteriales</taxon>
        <taxon>Nocardiaceae</taxon>
        <taxon>Williamsia</taxon>
    </lineage>
</organism>
<dbReference type="PANTHER" id="PTHR40761">
    <property type="entry name" value="CONSERVED INTEGRAL MEMBRANE ALANINE VALINE AND LEUCINE RICH PROTEIN-RELATED"/>
    <property type="match status" value="1"/>
</dbReference>
<feature type="transmembrane region" description="Helical" evidence="1">
    <location>
        <begin position="203"/>
        <end position="221"/>
    </location>
</feature>
<dbReference type="EMBL" id="QJSP01000003">
    <property type="protein sequence ID" value="PYE19366.1"/>
    <property type="molecule type" value="Genomic_DNA"/>
</dbReference>
<feature type="transmembrane region" description="Helical" evidence="1">
    <location>
        <begin position="168"/>
        <end position="191"/>
    </location>
</feature>